<accession>A0ABV6RCC2</accession>
<keyword evidence="2 5" id="KW-0238">DNA-binding</keyword>
<dbReference type="CDD" id="cd01392">
    <property type="entry name" value="HTH_LacI"/>
    <property type="match status" value="1"/>
</dbReference>
<evidence type="ECO:0000256" key="3">
    <source>
        <dbReference type="ARBA" id="ARBA00023163"/>
    </source>
</evidence>
<dbReference type="Gene3D" id="1.10.260.40">
    <property type="entry name" value="lambda repressor-like DNA-binding domains"/>
    <property type="match status" value="1"/>
</dbReference>
<dbReference type="RefSeq" id="WP_376980903.1">
    <property type="nucleotide sequence ID" value="NZ_JBHLSV010000013.1"/>
</dbReference>
<dbReference type="SUPFAM" id="SSF53822">
    <property type="entry name" value="Periplasmic binding protein-like I"/>
    <property type="match status" value="1"/>
</dbReference>
<proteinExistence type="predicted"/>
<dbReference type="Proteomes" id="UP001589793">
    <property type="component" value="Unassembled WGS sequence"/>
</dbReference>
<reference evidence="5 6" key="1">
    <citation type="submission" date="2024-09" db="EMBL/GenBank/DDBJ databases">
        <authorList>
            <person name="Sun Q."/>
            <person name="Mori K."/>
        </authorList>
    </citation>
    <scope>NUCLEOTIDE SEQUENCE [LARGE SCALE GENOMIC DNA]</scope>
    <source>
        <strain evidence="5 6">CICC 10874</strain>
    </source>
</reference>
<sequence>MRADSRSRRPTSQDVARLAGVAQSTVSYVLTGSRPISEETRARVEDAIEKLGYHPNSGARSLRSRRSGVIGLMVPQPRGGRGEPFEFIETISREARRAGYDILLVTEMEGAEGIRRVARTGVCEALILMELDRRDERVGAVLASGLPSVMIGIPEALGDGSAVDLDFERLAALVVERARAELCPRLLLFGGLEQRRHRNDVSRFLTGIDAALARDGAPLQVIHDAGPLAGVPARARELTPEGERTAVFGLGRVQQVLFAAAAAGILTDPALRFMALAGEELAATSPLLAAIPRIDPRRAEVSELAVRELVRLLQVEGATPRLQLVEPEWSVA</sequence>
<dbReference type="PANTHER" id="PTHR30146:SF153">
    <property type="entry name" value="LACTOSE OPERON REPRESSOR"/>
    <property type="match status" value="1"/>
</dbReference>
<keyword evidence="3" id="KW-0804">Transcription</keyword>
<gene>
    <name evidence="5" type="ORF">ACFFF6_11750</name>
</gene>
<feature type="domain" description="HTH lacI-type" evidence="4">
    <location>
        <begin position="10"/>
        <end position="64"/>
    </location>
</feature>
<dbReference type="PROSITE" id="PS50932">
    <property type="entry name" value="HTH_LACI_2"/>
    <property type="match status" value="1"/>
</dbReference>
<dbReference type="PANTHER" id="PTHR30146">
    <property type="entry name" value="LACI-RELATED TRANSCRIPTIONAL REPRESSOR"/>
    <property type="match status" value="1"/>
</dbReference>
<evidence type="ECO:0000256" key="1">
    <source>
        <dbReference type="ARBA" id="ARBA00023015"/>
    </source>
</evidence>
<evidence type="ECO:0000313" key="6">
    <source>
        <dbReference type="Proteomes" id="UP001589793"/>
    </source>
</evidence>
<dbReference type="Pfam" id="PF00356">
    <property type="entry name" value="LacI"/>
    <property type="match status" value="1"/>
</dbReference>
<dbReference type="InterPro" id="IPR028082">
    <property type="entry name" value="Peripla_BP_I"/>
</dbReference>
<keyword evidence="6" id="KW-1185">Reference proteome</keyword>
<dbReference type="EMBL" id="JBHLSV010000013">
    <property type="protein sequence ID" value="MFC0674630.1"/>
    <property type="molecule type" value="Genomic_DNA"/>
</dbReference>
<dbReference type="InterPro" id="IPR010982">
    <property type="entry name" value="Lambda_DNA-bd_dom_sf"/>
</dbReference>
<evidence type="ECO:0000259" key="4">
    <source>
        <dbReference type="PROSITE" id="PS50932"/>
    </source>
</evidence>
<evidence type="ECO:0000256" key="2">
    <source>
        <dbReference type="ARBA" id="ARBA00023125"/>
    </source>
</evidence>
<dbReference type="Gene3D" id="3.40.50.2300">
    <property type="match status" value="1"/>
</dbReference>
<evidence type="ECO:0000313" key="5">
    <source>
        <dbReference type="EMBL" id="MFC0674630.1"/>
    </source>
</evidence>
<dbReference type="GO" id="GO:0003677">
    <property type="term" value="F:DNA binding"/>
    <property type="evidence" value="ECO:0007669"/>
    <property type="project" value="UniProtKB-KW"/>
</dbReference>
<comment type="caution">
    <text evidence="5">The sequence shown here is derived from an EMBL/GenBank/DDBJ whole genome shotgun (WGS) entry which is preliminary data.</text>
</comment>
<dbReference type="SMART" id="SM00354">
    <property type="entry name" value="HTH_LACI"/>
    <property type="match status" value="1"/>
</dbReference>
<dbReference type="SUPFAM" id="SSF47413">
    <property type="entry name" value="lambda repressor-like DNA-binding domains"/>
    <property type="match status" value="1"/>
</dbReference>
<dbReference type="InterPro" id="IPR000843">
    <property type="entry name" value="HTH_LacI"/>
</dbReference>
<keyword evidence="1" id="KW-0805">Transcription regulation</keyword>
<organism evidence="5 6">
    <name type="scientific">Brachybacterium hainanense</name>
    <dbReference type="NCBI Taxonomy" id="1541174"/>
    <lineage>
        <taxon>Bacteria</taxon>
        <taxon>Bacillati</taxon>
        <taxon>Actinomycetota</taxon>
        <taxon>Actinomycetes</taxon>
        <taxon>Micrococcales</taxon>
        <taxon>Dermabacteraceae</taxon>
        <taxon>Brachybacterium</taxon>
    </lineage>
</organism>
<protein>
    <submittedName>
        <fullName evidence="5">LacI family DNA-binding transcriptional regulator</fullName>
    </submittedName>
</protein>
<name>A0ABV6RCC2_9MICO</name>